<evidence type="ECO:0000256" key="1">
    <source>
        <dbReference type="ARBA" id="ARBA00010062"/>
    </source>
</evidence>
<evidence type="ECO:0000256" key="2">
    <source>
        <dbReference type="ARBA" id="ARBA00022729"/>
    </source>
</evidence>
<comment type="similarity">
    <text evidence="1">Belongs to the leucine-binding protein family.</text>
</comment>
<evidence type="ECO:0000313" key="4">
    <source>
        <dbReference type="EMBL" id="MCM2374651.1"/>
    </source>
</evidence>
<dbReference type="Gene3D" id="3.40.50.2300">
    <property type="match status" value="2"/>
</dbReference>
<dbReference type="PANTHER" id="PTHR30483">
    <property type="entry name" value="LEUCINE-SPECIFIC-BINDING PROTEIN"/>
    <property type="match status" value="1"/>
</dbReference>
<dbReference type="InterPro" id="IPR051010">
    <property type="entry name" value="BCAA_transport"/>
</dbReference>
<name>A0ABT0UEG5_9BACT</name>
<accession>A0ABT0UEG5</accession>
<keyword evidence="2" id="KW-0732">Signal</keyword>
<evidence type="ECO:0000259" key="3">
    <source>
        <dbReference type="Pfam" id="PF13458"/>
    </source>
</evidence>
<keyword evidence="5" id="KW-1185">Reference proteome</keyword>
<comment type="caution">
    <text evidence="4">The sequence shown here is derived from an EMBL/GenBank/DDBJ whole genome shotgun (WGS) entry which is preliminary data.</text>
</comment>
<reference evidence="4 5" key="1">
    <citation type="journal article" date="2022" name="Syst. Appl. Microbiol.">
        <title>Rhodopirellula aestuarii sp. nov., a novel member of the genus Rhodopirellula isolated from brackish sediments collected in the Tagus River estuary, Portugal.</title>
        <authorList>
            <person name="Vitorino I.R."/>
            <person name="Klimek D."/>
            <person name="Calusinska M."/>
            <person name="Lobo-da-Cunha A."/>
            <person name="Vasconcelos V."/>
            <person name="Lage O.M."/>
        </authorList>
    </citation>
    <scope>NUCLEOTIDE SEQUENCE [LARGE SCALE GENOMIC DNA]</scope>
    <source>
        <strain evidence="4 5">ICT_H3.1</strain>
    </source>
</reference>
<proteinExistence type="inferred from homology"/>
<sequence length="387" mass="42189">MNNKVIGGLLLVAAIAAIGFFASRQPGNTTNSEGVHVAVNIPLTGPVAGFSGQYANGLQMGVDDACDELGVDRDQIIFDIQDNRGEPQTAATIAQKQAANGFDVYISGVSQMTKAVAPIVDDVCDVHLTVSYDAHLAETPKNRMRILPHFKAEGPVYANYAISRDAKRVFAFTLNNPEIQAEFSEYVQPELEKNGIEFTREVYEFGHDDYRTLALKAKFAKPDVILVAGFSLHVAPILDALRSESMLEDGNVLCIMDFNELLTTKESFERYEGIAYIAPPFGFPQHVDKRSEWSDKFKNRFGVTPNFIPAFAYDTGRMIVQAYADSNTVTPASLESVTPFDGVAGEITLDEYGDLSTPLGVLKVNAEGSVDIIDVTNDGDKVLRKAG</sequence>
<dbReference type="Pfam" id="PF13458">
    <property type="entry name" value="Peripla_BP_6"/>
    <property type="match status" value="1"/>
</dbReference>
<dbReference type="Proteomes" id="UP001202961">
    <property type="component" value="Unassembled WGS sequence"/>
</dbReference>
<protein>
    <submittedName>
        <fullName evidence="4">ABC transporter substrate-binding protein</fullName>
    </submittedName>
</protein>
<feature type="domain" description="Leucine-binding protein" evidence="3">
    <location>
        <begin position="35"/>
        <end position="368"/>
    </location>
</feature>
<dbReference type="EMBL" id="JAMQBK010000096">
    <property type="protein sequence ID" value="MCM2374651.1"/>
    <property type="molecule type" value="Genomic_DNA"/>
</dbReference>
<evidence type="ECO:0000313" key="5">
    <source>
        <dbReference type="Proteomes" id="UP001202961"/>
    </source>
</evidence>
<dbReference type="SUPFAM" id="SSF53822">
    <property type="entry name" value="Periplasmic binding protein-like I"/>
    <property type="match status" value="1"/>
</dbReference>
<organism evidence="4 5">
    <name type="scientific">Aporhodopirellula aestuarii</name>
    <dbReference type="NCBI Taxonomy" id="2950107"/>
    <lineage>
        <taxon>Bacteria</taxon>
        <taxon>Pseudomonadati</taxon>
        <taxon>Planctomycetota</taxon>
        <taxon>Planctomycetia</taxon>
        <taxon>Pirellulales</taxon>
        <taxon>Pirellulaceae</taxon>
        <taxon>Aporhodopirellula</taxon>
    </lineage>
</organism>
<gene>
    <name evidence="4" type="ORF">NB063_28855</name>
</gene>
<dbReference type="RefSeq" id="WP_250932642.1">
    <property type="nucleotide sequence ID" value="NZ_JAMQBK010000096.1"/>
</dbReference>
<dbReference type="PANTHER" id="PTHR30483:SF6">
    <property type="entry name" value="PERIPLASMIC BINDING PROTEIN OF ABC TRANSPORTER FOR NATURAL AMINO ACIDS"/>
    <property type="match status" value="1"/>
</dbReference>
<dbReference type="InterPro" id="IPR028082">
    <property type="entry name" value="Peripla_BP_I"/>
</dbReference>
<dbReference type="InterPro" id="IPR028081">
    <property type="entry name" value="Leu-bd"/>
</dbReference>